<evidence type="ECO:0000313" key="18">
    <source>
        <dbReference type="Proteomes" id="UP000587697"/>
    </source>
</evidence>
<evidence type="ECO:0000256" key="11">
    <source>
        <dbReference type="ARBA" id="ARBA00024548"/>
    </source>
</evidence>
<evidence type="ECO:0000259" key="16">
    <source>
        <dbReference type="Pfam" id="PF00501"/>
    </source>
</evidence>
<dbReference type="EMBL" id="VWYO01016886">
    <property type="protein sequence ID" value="NXR65475.1"/>
    <property type="molecule type" value="Genomic_DNA"/>
</dbReference>
<feature type="non-terminal residue" evidence="17">
    <location>
        <position position="1"/>
    </location>
</feature>
<reference evidence="17 18" key="1">
    <citation type="submission" date="2019-09" db="EMBL/GenBank/DDBJ databases">
        <title>Bird 10,000 Genomes (B10K) Project - Family phase.</title>
        <authorList>
            <person name="Zhang G."/>
        </authorList>
    </citation>
    <scope>NUCLEOTIDE SEQUENCE [LARGE SCALE GENOMIC DNA]</scope>
    <source>
        <strain evidence="17">B10K-DU-002-26</strain>
        <tissue evidence="17">Muscle</tissue>
    </source>
</reference>
<proteinExistence type="inferred from homology"/>
<dbReference type="SUPFAM" id="SSF56801">
    <property type="entry name" value="Acetyl-CoA synthetase-like"/>
    <property type="match status" value="1"/>
</dbReference>
<evidence type="ECO:0000256" key="12">
    <source>
        <dbReference type="ARBA" id="ARBA00024565"/>
    </source>
</evidence>
<comment type="catalytic activity">
    <reaction evidence="7">
        <text>5-hydroxy-(6E,8Z,11Z,14Z)-eicosatetraenoate + ATP + CoA = 5-hydroxy-(6E,8Z,11Z,14Z)-eicosatetraenoyl-CoA + AMP + diphosphate</text>
        <dbReference type="Rhea" id="RHEA:52108"/>
        <dbReference type="ChEBI" id="CHEBI:30616"/>
        <dbReference type="ChEBI" id="CHEBI:33019"/>
        <dbReference type="ChEBI" id="CHEBI:57287"/>
        <dbReference type="ChEBI" id="CHEBI:65341"/>
        <dbReference type="ChEBI" id="CHEBI:136407"/>
        <dbReference type="ChEBI" id="CHEBI:456215"/>
    </reaction>
    <physiologicalReaction direction="left-to-right" evidence="7">
        <dbReference type="Rhea" id="RHEA:52109"/>
    </physiologicalReaction>
</comment>
<evidence type="ECO:0000256" key="15">
    <source>
        <dbReference type="SAM" id="Phobius"/>
    </source>
</evidence>
<comment type="catalytic activity">
    <reaction evidence="12">
        <text>(E)-hexadec-2-enoate + ATP + CoA = (2E)-hexadecenoyl-CoA + AMP + diphosphate</text>
        <dbReference type="Rhea" id="RHEA:36139"/>
        <dbReference type="ChEBI" id="CHEBI:30616"/>
        <dbReference type="ChEBI" id="CHEBI:33019"/>
        <dbReference type="ChEBI" id="CHEBI:57287"/>
        <dbReference type="ChEBI" id="CHEBI:61526"/>
        <dbReference type="ChEBI" id="CHEBI:72745"/>
        <dbReference type="ChEBI" id="CHEBI:456215"/>
    </reaction>
    <physiologicalReaction direction="left-to-right" evidence="12">
        <dbReference type="Rhea" id="RHEA:36140"/>
    </physiologicalReaction>
</comment>
<evidence type="ECO:0000256" key="1">
    <source>
        <dbReference type="ARBA" id="ARBA00006432"/>
    </source>
</evidence>
<feature type="transmembrane region" description="Helical" evidence="15">
    <location>
        <begin position="21"/>
        <end position="45"/>
    </location>
</feature>
<keyword evidence="4 14" id="KW-0276">Fatty acid metabolism</keyword>
<dbReference type="GO" id="GO:0005524">
    <property type="term" value="F:ATP binding"/>
    <property type="evidence" value="ECO:0007669"/>
    <property type="project" value="UniProtKB-KW"/>
</dbReference>
<dbReference type="GO" id="GO:0005783">
    <property type="term" value="C:endoplasmic reticulum"/>
    <property type="evidence" value="ECO:0007669"/>
    <property type="project" value="TreeGrafter"/>
</dbReference>
<comment type="caution">
    <text evidence="17">The sequence shown here is derived from an EMBL/GenBank/DDBJ whole genome shotgun (WGS) entry which is preliminary data.</text>
</comment>
<feature type="non-terminal residue" evidence="17">
    <location>
        <position position="694"/>
    </location>
</feature>
<accession>A0A7L2MZR3</accession>
<dbReference type="InterPro" id="IPR020845">
    <property type="entry name" value="AMP-binding_CS"/>
</dbReference>
<evidence type="ECO:0000256" key="8">
    <source>
        <dbReference type="ARBA" id="ARBA00024484"/>
    </source>
</evidence>
<keyword evidence="6 14" id="KW-0443">Lipid metabolism</keyword>
<evidence type="ECO:0000256" key="9">
    <source>
        <dbReference type="ARBA" id="ARBA00024495"/>
    </source>
</evidence>
<comment type="similarity">
    <text evidence="1 14">Belongs to the ATP-dependent AMP-binding enzyme family.</text>
</comment>
<comment type="function">
    <text evidence="14">Catalyzes the conversion of long-chain fatty acids to their active form acyl-CoAs for both synthesis of cellular lipids, and degradation via beta-oxidation.</text>
</comment>
<keyword evidence="18" id="KW-1185">Reference proteome</keyword>
<dbReference type="PANTHER" id="PTHR43272">
    <property type="entry name" value="LONG-CHAIN-FATTY-ACID--COA LIGASE"/>
    <property type="match status" value="1"/>
</dbReference>
<name>A0A7L2MZR3_9PASS</name>
<evidence type="ECO:0000256" key="10">
    <source>
        <dbReference type="ARBA" id="ARBA00024532"/>
    </source>
</evidence>
<dbReference type="InterPro" id="IPR000873">
    <property type="entry name" value="AMP-dep_synth/lig_dom"/>
</dbReference>
<keyword evidence="15" id="KW-0812">Transmembrane</keyword>
<evidence type="ECO:0000256" key="7">
    <source>
        <dbReference type="ARBA" id="ARBA00024469"/>
    </source>
</evidence>
<dbReference type="GO" id="GO:0016020">
    <property type="term" value="C:membrane"/>
    <property type="evidence" value="ECO:0007669"/>
    <property type="project" value="TreeGrafter"/>
</dbReference>
<dbReference type="InterPro" id="IPR045311">
    <property type="entry name" value="LC-FACS_euk"/>
</dbReference>
<dbReference type="Pfam" id="PF00501">
    <property type="entry name" value="AMP-binding"/>
    <property type="match status" value="1"/>
</dbReference>
<evidence type="ECO:0000256" key="5">
    <source>
        <dbReference type="ARBA" id="ARBA00022840"/>
    </source>
</evidence>
<keyword evidence="15" id="KW-1133">Transmembrane helix</keyword>
<dbReference type="AlphaFoldDB" id="A0A7L2MZR3"/>
<dbReference type="PROSITE" id="PS00455">
    <property type="entry name" value="AMP_BINDING"/>
    <property type="match status" value="1"/>
</dbReference>
<evidence type="ECO:0000313" key="17">
    <source>
        <dbReference type="EMBL" id="NXR65475.1"/>
    </source>
</evidence>
<comment type="catalytic activity">
    <reaction evidence="11">
        <text>(5Z,8Z,11Z,14Z)-eicosatetraenoate + ATP + CoA = (5Z,8Z,11Z,14Z)-eicosatetraenoyl-CoA + AMP + diphosphate</text>
        <dbReference type="Rhea" id="RHEA:19713"/>
        <dbReference type="ChEBI" id="CHEBI:30616"/>
        <dbReference type="ChEBI" id="CHEBI:32395"/>
        <dbReference type="ChEBI" id="CHEBI:33019"/>
        <dbReference type="ChEBI" id="CHEBI:57287"/>
        <dbReference type="ChEBI" id="CHEBI:57368"/>
        <dbReference type="ChEBI" id="CHEBI:456215"/>
        <dbReference type="EC" id="6.2.1.15"/>
    </reaction>
    <physiologicalReaction direction="left-to-right" evidence="11">
        <dbReference type="Rhea" id="RHEA:19714"/>
    </physiologicalReaction>
</comment>
<comment type="catalytic activity">
    <reaction evidence="9">
        <text>12-hydroxy-(5Z,8Z,10E,14Z)-eicosatetraenoate + ATP + CoA = 12-hydroxy-(5Z,8Z,10E,14Z)-eicosatetraenoyl-CoA + AMP + diphosphate</text>
        <dbReference type="Rhea" id="RHEA:52112"/>
        <dbReference type="ChEBI" id="CHEBI:30616"/>
        <dbReference type="ChEBI" id="CHEBI:33019"/>
        <dbReference type="ChEBI" id="CHEBI:57287"/>
        <dbReference type="ChEBI" id="CHEBI:90718"/>
        <dbReference type="ChEBI" id="CHEBI:136408"/>
        <dbReference type="ChEBI" id="CHEBI:456215"/>
    </reaction>
    <physiologicalReaction direction="left-to-right" evidence="9">
        <dbReference type="Rhea" id="RHEA:52113"/>
    </physiologicalReaction>
</comment>
<dbReference type="InterPro" id="IPR042099">
    <property type="entry name" value="ANL_N_sf"/>
</dbReference>
<keyword evidence="5 14" id="KW-0067">ATP-binding</keyword>
<dbReference type="PANTHER" id="PTHR43272:SF28">
    <property type="entry name" value="LONG-CHAIN-FATTY-ACID--COA LIGASE 1"/>
    <property type="match status" value="1"/>
</dbReference>
<dbReference type="GO" id="GO:0047676">
    <property type="term" value="F:arachidonate-CoA ligase activity"/>
    <property type="evidence" value="ECO:0007669"/>
    <property type="project" value="UniProtKB-EC"/>
</dbReference>
<comment type="catalytic activity">
    <reaction evidence="13">
        <text>hexadecanoate + ATP + CoA = hexadecanoyl-CoA + AMP + diphosphate</text>
        <dbReference type="Rhea" id="RHEA:30751"/>
        <dbReference type="ChEBI" id="CHEBI:7896"/>
        <dbReference type="ChEBI" id="CHEBI:30616"/>
        <dbReference type="ChEBI" id="CHEBI:33019"/>
        <dbReference type="ChEBI" id="CHEBI:57287"/>
        <dbReference type="ChEBI" id="CHEBI:57379"/>
        <dbReference type="ChEBI" id="CHEBI:456215"/>
    </reaction>
    <physiologicalReaction direction="left-to-right" evidence="13">
        <dbReference type="Rhea" id="RHEA:30752"/>
    </physiologicalReaction>
</comment>
<comment type="catalytic activity">
    <reaction evidence="8">
        <text>a long-chain fatty acid + ATP + CoA = a long-chain fatty acyl-CoA + AMP + diphosphate</text>
        <dbReference type="Rhea" id="RHEA:15421"/>
        <dbReference type="ChEBI" id="CHEBI:30616"/>
        <dbReference type="ChEBI" id="CHEBI:33019"/>
        <dbReference type="ChEBI" id="CHEBI:57287"/>
        <dbReference type="ChEBI" id="CHEBI:57560"/>
        <dbReference type="ChEBI" id="CHEBI:83139"/>
        <dbReference type="ChEBI" id="CHEBI:456215"/>
        <dbReference type="EC" id="6.2.1.3"/>
    </reaction>
    <physiologicalReaction direction="left-to-right" evidence="8">
        <dbReference type="Rhea" id="RHEA:15422"/>
    </physiologicalReaction>
</comment>
<keyword evidence="15" id="KW-0472">Membrane</keyword>
<comment type="catalytic activity">
    <reaction evidence="10">
        <text>15-hydroxy-(5Z,8Z,11Z,13E)-eicosatetraenoate + ATP + CoA = 15-hydroxy-(5Z,8Z,11Z,13E)-eicosatetraenoyl-CoA + AMP + diphosphate</text>
        <dbReference type="Rhea" id="RHEA:52116"/>
        <dbReference type="ChEBI" id="CHEBI:30616"/>
        <dbReference type="ChEBI" id="CHEBI:33019"/>
        <dbReference type="ChEBI" id="CHEBI:57287"/>
        <dbReference type="ChEBI" id="CHEBI:78832"/>
        <dbReference type="ChEBI" id="CHEBI:136409"/>
        <dbReference type="ChEBI" id="CHEBI:456215"/>
    </reaction>
    <physiologicalReaction direction="left-to-right" evidence="10">
        <dbReference type="Rhea" id="RHEA:52117"/>
    </physiologicalReaction>
</comment>
<keyword evidence="2 14" id="KW-0436">Ligase</keyword>
<organism evidence="17 18">
    <name type="scientific">Rhadina sibilatrix</name>
    <dbReference type="NCBI Taxonomy" id="2585818"/>
    <lineage>
        <taxon>Eukaryota</taxon>
        <taxon>Metazoa</taxon>
        <taxon>Chordata</taxon>
        <taxon>Craniata</taxon>
        <taxon>Vertebrata</taxon>
        <taxon>Euteleostomi</taxon>
        <taxon>Archelosauria</taxon>
        <taxon>Archosauria</taxon>
        <taxon>Dinosauria</taxon>
        <taxon>Saurischia</taxon>
        <taxon>Theropoda</taxon>
        <taxon>Coelurosauria</taxon>
        <taxon>Aves</taxon>
        <taxon>Neognathae</taxon>
        <taxon>Neoaves</taxon>
        <taxon>Telluraves</taxon>
        <taxon>Australaves</taxon>
        <taxon>Passeriformes</taxon>
        <taxon>Sylvioidea</taxon>
        <taxon>Phylloscopidae</taxon>
        <taxon>Rhadina</taxon>
    </lineage>
</organism>
<evidence type="ECO:0000256" key="2">
    <source>
        <dbReference type="ARBA" id="ARBA00022598"/>
    </source>
</evidence>
<sequence>MQAHELFRYLRMPELGDVRQYVRTLPTNTLMGFGAFAALTTYWYATRPKALKPPCDLAMQSVEVEGGEHARRSSLLNSDELLSYYYDDVRTVYDIFQRGLHVSNNGPCLGFRKPNQPYEWISYKEVSDRAEYVGSALLHRGFKPSHVQYIGIFSQNRPEWVIIEQACYAFSMVVVPLYDTLGAEAITYIVNKADLSMVFCDKPDKAKLLLTSVEKGETPILNTIVIMDSFGVDLVERGKKCGVEVFSMREIEDLGRAHRQKPMPPKPEDLAVICFTSGTTGNPKGAMITHQNIVSNASAFMKTTEKSFIPSTDDVLISFLPLAHMFERIVEVSISYFSMHPGEICSSFLTLVNVFESFEIRFRKAVSHKQYIIFGQADTSLKRWLLDFASKRKEAELRSGIVRNNSFWDKVIFRKIQASLGGRVKLMVTGAAPVSASVLTFLRTALGCQFYEGYGQTECTAGCSLSLPGDWTAGHVGAPMPCNVIKLVDVQEMNYLAAKGEGEVCIKGVNVFRGYLKDPEKTAEALDKDGWLHTGDIGKWLPNGTLKIIDRKKHIFKLAQGEYIAPEKIENVYLRCEAVAQVFVHGESLQAFLVGIVIPDPDTLHNWAKKKGFEGSYQELCRNKDVKKYILEDMVRIGKESGLKSFEQVKDIVLHTEMFSIENGLLTPTLKAKRPELRKYFQSQIDELYANAKM</sequence>
<dbReference type="Gene3D" id="3.40.50.12780">
    <property type="entry name" value="N-terminal domain of ligase-like"/>
    <property type="match status" value="1"/>
</dbReference>
<evidence type="ECO:0000256" key="14">
    <source>
        <dbReference type="RuleBase" id="RU369030"/>
    </source>
</evidence>
<dbReference type="CDD" id="cd05927">
    <property type="entry name" value="LC-FACS_euk"/>
    <property type="match status" value="1"/>
</dbReference>
<evidence type="ECO:0000256" key="6">
    <source>
        <dbReference type="ARBA" id="ARBA00023098"/>
    </source>
</evidence>
<feature type="domain" description="AMP-dependent synthetase/ligase" evidence="16">
    <location>
        <begin position="117"/>
        <end position="516"/>
    </location>
</feature>
<keyword evidence="3 14" id="KW-0547">Nucleotide-binding</keyword>
<dbReference type="EC" id="6.2.1.3" evidence="14"/>
<evidence type="ECO:0000256" key="3">
    <source>
        <dbReference type="ARBA" id="ARBA00022741"/>
    </source>
</evidence>
<gene>
    <name evidence="17" type="primary">Acsl1</name>
    <name evidence="17" type="ORF">RHASIB_R10694</name>
</gene>
<evidence type="ECO:0000256" key="13">
    <source>
        <dbReference type="ARBA" id="ARBA00049139"/>
    </source>
</evidence>
<dbReference type="Proteomes" id="UP000587697">
    <property type="component" value="Unassembled WGS sequence"/>
</dbReference>
<evidence type="ECO:0000256" key="4">
    <source>
        <dbReference type="ARBA" id="ARBA00022832"/>
    </source>
</evidence>
<protein>
    <recommendedName>
        <fullName evidence="14">Long-chain-fatty-acid--CoA ligase</fullName>
        <ecNumber evidence="14">6.2.1.3</ecNumber>
    </recommendedName>
</protein>